<organism evidence="1 2">
    <name type="scientific">Nocardiopsis algeriensis</name>
    <dbReference type="NCBI Taxonomy" id="1478215"/>
    <lineage>
        <taxon>Bacteria</taxon>
        <taxon>Bacillati</taxon>
        <taxon>Actinomycetota</taxon>
        <taxon>Actinomycetes</taxon>
        <taxon>Streptosporangiales</taxon>
        <taxon>Nocardiopsidaceae</taxon>
        <taxon>Nocardiopsis</taxon>
    </lineage>
</organism>
<reference evidence="1 2" key="1">
    <citation type="submission" date="2020-08" db="EMBL/GenBank/DDBJ databases">
        <title>Genomic Encyclopedia of Type Strains, Phase III (KMG-III): the genomes of soil and plant-associated and newly described type strains.</title>
        <authorList>
            <person name="Whitman W."/>
        </authorList>
    </citation>
    <scope>NUCLEOTIDE SEQUENCE [LARGE SCALE GENOMIC DNA]</scope>
    <source>
        <strain evidence="1 2">CECT 8712</strain>
    </source>
</reference>
<evidence type="ECO:0000313" key="1">
    <source>
        <dbReference type="EMBL" id="MBB6119097.1"/>
    </source>
</evidence>
<evidence type="ECO:0008006" key="3">
    <source>
        <dbReference type="Google" id="ProtNLM"/>
    </source>
</evidence>
<name>A0A841IK55_9ACTN</name>
<accession>A0A841IK55</accession>
<evidence type="ECO:0000313" key="2">
    <source>
        <dbReference type="Proteomes" id="UP000536604"/>
    </source>
</evidence>
<sequence>MGPLARAAVTGAGAVVLSAAAIGGGLWLAKDDPGEPHAGDVHTAATGCDAVSDDVLAEHLPGAVRESTRQGPLDGGDSLVCVWSGLSEGAERSVLRVSVSALFTDTAAEEPVTGAERVQQAYAALVPDRAETVDGGSRVWAGQQPGAVELARASDNLLVRISYTGVSGGEPVDHERAREAAVAFDQRIGEAL</sequence>
<proteinExistence type="predicted"/>
<dbReference type="Proteomes" id="UP000536604">
    <property type="component" value="Unassembled WGS sequence"/>
</dbReference>
<protein>
    <recommendedName>
        <fullName evidence="3">DUF3558 domain-containing protein</fullName>
    </recommendedName>
</protein>
<comment type="caution">
    <text evidence="1">The sequence shown here is derived from an EMBL/GenBank/DDBJ whole genome shotgun (WGS) entry which is preliminary data.</text>
</comment>
<dbReference type="RefSeq" id="WP_184288306.1">
    <property type="nucleotide sequence ID" value="NZ_JACHJO010000003.1"/>
</dbReference>
<dbReference type="EMBL" id="JACHJO010000003">
    <property type="protein sequence ID" value="MBB6119097.1"/>
    <property type="molecule type" value="Genomic_DNA"/>
</dbReference>
<gene>
    <name evidence="1" type="ORF">FHS13_001032</name>
</gene>
<keyword evidence="2" id="KW-1185">Reference proteome</keyword>
<dbReference type="AlphaFoldDB" id="A0A841IK55"/>